<dbReference type="InterPro" id="IPR052016">
    <property type="entry name" value="Bact_Sigma-Reg"/>
</dbReference>
<protein>
    <submittedName>
        <fullName evidence="6">Serine/threonine protein kinases, putative</fullName>
    </submittedName>
</protein>
<dbReference type="InterPro" id="IPR011990">
    <property type="entry name" value="TPR-like_helical_dom_sf"/>
</dbReference>
<dbReference type="SUPFAM" id="SSF48452">
    <property type="entry name" value="TPR-like"/>
    <property type="match status" value="2"/>
</dbReference>
<dbReference type="PROSITE" id="PS50005">
    <property type="entry name" value="TPR"/>
    <property type="match status" value="1"/>
</dbReference>
<feature type="coiled-coil region" evidence="3">
    <location>
        <begin position="501"/>
        <end position="535"/>
    </location>
</feature>
<evidence type="ECO:0000256" key="2">
    <source>
        <dbReference type="PROSITE-ProRule" id="PRU00339"/>
    </source>
</evidence>
<comment type="caution">
    <text evidence="6">The sequence shown here is derived from an EMBL/GenBank/DDBJ whole genome shotgun (WGS) entry which is preliminary data.</text>
</comment>
<keyword evidence="6" id="KW-0723">Serine/threonine-protein kinase</keyword>
<gene>
    <name evidence="6" type="ORF">M23134_07636</name>
</gene>
<keyword evidence="4" id="KW-1133">Transmembrane helix</keyword>
<evidence type="ECO:0000256" key="4">
    <source>
        <dbReference type="SAM" id="Phobius"/>
    </source>
</evidence>
<dbReference type="InterPro" id="IPR019734">
    <property type="entry name" value="TPR_rpt"/>
</dbReference>
<dbReference type="Proteomes" id="UP000004095">
    <property type="component" value="Unassembled WGS sequence"/>
</dbReference>
<keyword evidence="3" id="KW-0175">Coiled coil</keyword>
<dbReference type="AlphaFoldDB" id="A1ZUS0"/>
<keyword evidence="4" id="KW-0812">Transmembrane</keyword>
<organism evidence="6 7">
    <name type="scientific">Microscilla marina ATCC 23134</name>
    <dbReference type="NCBI Taxonomy" id="313606"/>
    <lineage>
        <taxon>Bacteria</taxon>
        <taxon>Pseudomonadati</taxon>
        <taxon>Bacteroidota</taxon>
        <taxon>Cytophagia</taxon>
        <taxon>Cytophagales</taxon>
        <taxon>Microscillaceae</taxon>
        <taxon>Microscilla</taxon>
    </lineage>
</organism>
<evidence type="ECO:0000313" key="7">
    <source>
        <dbReference type="Proteomes" id="UP000004095"/>
    </source>
</evidence>
<dbReference type="eggNOG" id="COG0457">
    <property type="taxonomic scope" value="Bacteria"/>
</dbReference>
<dbReference type="Pfam" id="PF13424">
    <property type="entry name" value="TPR_12"/>
    <property type="match status" value="1"/>
</dbReference>
<dbReference type="PANTHER" id="PTHR43156:SF9">
    <property type="entry name" value="HAMP DOMAIN-CONTAINING PROTEIN"/>
    <property type="match status" value="1"/>
</dbReference>
<dbReference type="Pfam" id="PF07228">
    <property type="entry name" value="SpoIIE"/>
    <property type="match status" value="1"/>
</dbReference>
<proteinExistence type="predicted"/>
<dbReference type="RefSeq" id="WP_002701996.1">
    <property type="nucleotide sequence ID" value="NZ_AAWS01000042.1"/>
</dbReference>
<dbReference type="PANTHER" id="PTHR43156">
    <property type="entry name" value="STAGE II SPORULATION PROTEIN E-RELATED"/>
    <property type="match status" value="1"/>
</dbReference>
<keyword evidence="6" id="KW-0418">Kinase</keyword>
<dbReference type="Gene3D" id="3.60.40.10">
    <property type="entry name" value="PPM-type phosphatase domain"/>
    <property type="match status" value="1"/>
</dbReference>
<feature type="coiled-coil region" evidence="3">
    <location>
        <begin position="585"/>
        <end position="626"/>
    </location>
</feature>
<dbReference type="InterPro" id="IPR001932">
    <property type="entry name" value="PPM-type_phosphatase-like_dom"/>
</dbReference>
<feature type="transmembrane region" description="Helical" evidence="4">
    <location>
        <begin position="554"/>
        <end position="571"/>
    </location>
</feature>
<keyword evidence="2" id="KW-0802">TPR repeat</keyword>
<feature type="repeat" description="TPR" evidence="2">
    <location>
        <begin position="237"/>
        <end position="270"/>
    </location>
</feature>
<dbReference type="SMART" id="SM00028">
    <property type="entry name" value="TPR"/>
    <property type="match status" value="7"/>
</dbReference>
<evidence type="ECO:0000259" key="5">
    <source>
        <dbReference type="SMART" id="SM00331"/>
    </source>
</evidence>
<feature type="domain" description="PPM-type phosphatase" evidence="5">
    <location>
        <begin position="674"/>
        <end position="911"/>
    </location>
</feature>
<keyword evidence="4" id="KW-0472">Membrane</keyword>
<keyword evidence="1" id="KW-0378">Hydrolase</keyword>
<name>A1ZUS0_MICM2</name>
<evidence type="ECO:0000313" key="6">
    <source>
        <dbReference type="EMBL" id="EAY25824.1"/>
    </source>
</evidence>
<dbReference type="eggNOG" id="COG2208">
    <property type="taxonomic scope" value="Bacteria"/>
</dbReference>
<dbReference type="Pfam" id="PF13374">
    <property type="entry name" value="TPR_10"/>
    <property type="match status" value="1"/>
</dbReference>
<reference evidence="6 7" key="1">
    <citation type="submission" date="2007-01" db="EMBL/GenBank/DDBJ databases">
        <authorList>
            <person name="Haygood M."/>
            <person name="Podell S."/>
            <person name="Anderson C."/>
            <person name="Hopkinson B."/>
            <person name="Roe K."/>
            <person name="Barbeau K."/>
            <person name="Gaasterland T."/>
            <person name="Ferriera S."/>
            <person name="Johnson J."/>
            <person name="Kravitz S."/>
            <person name="Beeson K."/>
            <person name="Sutton G."/>
            <person name="Rogers Y.-H."/>
            <person name="Friedman R."/>
            <person name="Frazier M."/>
            <person name="Venter J.C."/>
        </authorList>
    </citation>
    <scope>NUCLEOTIDE SEQUENCE [LARGE SCALE GENOMIC DNA]</scope>
    <source>
        <strain evidence="6 7">ATCC 23134</strain>
    </source>
</reference>
<dbReference type="EMBL" id="AAWS01000042">
    <property type="protein sequence ID" value="EAY25824.1"/>
    <property type="molecule type" value="Genomic_DNA"/>
</dbReference>
<keyword evidence="6" id="KW-0808">Transferase</keyword>
<dbReference type="InterPro" id="IPR036457">
    <property type="entry name" value="PPM-type-like_dom_sf"/>
</dbReference>
<dbReference type="GO" id="GO:0004674">
    <property type="term" value="F:protein serine/threonine kinase activity"/>
    <property type="evidence" value="ECO:0007669"/>
    <property type="project" value="UniProtKB-KW"/>
</dbReference>
<accession>A1ZUS0</accession>
<evidence type="ECO:0000256" key="1">
    <source>
        <dbReference type="ARBA" id="ARBA00022801"/>
    </source>
</evidence>
<dbReference type="Gene3D" id="1.25.40.10">
    <property type="entry name" value="Tetratricopeptide repeat domain"/>
    <property type="match status" value="3"/>
</dbReference>
<evidence type="ECO:0000256" key="3">
    <source>
        <dbReference type="SAM" id="Coils"/>
    </source>
</evidence>
<dbReference type="OrthoDB" id="638548at2"/>
<sequence length="911" mass="105649">MHLWSIYILLFYYLTCAFTCTIVHSQSNTPPYDTTHVVQLNQQAVESLANQQTHLALRKAQQALRLAQANSYIQGKAQSLFILGKISHHHKKFATSLNFFLKAKAVYQTLQQPSSIAQVYYEIGNLYLHWQSPTKALHYFRQSRDLITAQHYNADLMCKVLDNTGQAYWRMELYKKASTVYQQLLGMQSSEPAKERLRTLKKLAKIHKQTNAYHISLAYEQLILKTQKETESATEKAITLNSIGFLYKKLNQHTEAINAFKQSLVLYKRAHQKGKVKGYQNFCAILLTNIGITYNLLQEPQQAQQYFMEAMEFRQQTGDALDIARLHNLIATNYCIRGNPDRAQEYLQKAVNIAKAQQNKEVLQNSYKVFIKIYEQQNRPKKVKAYYKLLIQLKEEIEVENRQKLKDLYTRQLTIDQKEADYQLLLTEEEKQASLNRKLQLESEKKGQNLALKASELSLLRKDQELQQSILANELLEKNKVKQLLSLAEQRLYTEEQKLLIDSLRNNKKLQKLALERQQAQDKERQQRIALLEKDRKLKQQVLHEERALRHNTLIGMSVLLMIILAAIYQIRKRNKMLKQRNAIIKKHQQESQQFANKLMKINERLKNKEKVLKATNTKLEQQNLEIKAHNFILSDTIDELGRKNQHIQDSLHYAKRMQEAMLPYKAEMDAVFQEHFVIFKPREIVSGDFYWFASVKPKKNNQSLALSHPLLLFAVVDCTGHGVPGGFLSMMGFALLNEIVHIEKVLAPAQILQRLDTELRQSLKQENSTNNDGMDICLCTLEKNKEQGHTLSFAGAKRPLYYVLPQAPNELAQLPANRYSIGGNKRHKEFEQHCLQLPQGSILYLSTDGMIHLPNSRRRNFGSSRFKKMLAHYAHLPLAKQRQAIAATLNDFQKNEEEQRDDVTLVGVKV</sequence>
<keyword evidence="7" id="KW-1185">Reference proteome</keyword>
<dbReference type="GO" id="GO:0016791">
    <property type="term" value="F:phosphatase activity"/>
    <property type="evidence" value="ECO:0007669"/>
    <property type="project" value="TreeGrafter"/>
</dbReference>
<dbReference type="SMART" id="SM00331">
    <property type="entry name" value="PP2C_SIG"/>
    <property type="match status" value="1"/>
</dbReference>